<evidence type="ECO:0000313" key="9">
    <source>
        <dbReference type="Proteomes" id="UP000616885"/>
    </source>
</evidence>
<evidence type="ECO:0008006" key="10">
    <source>
        <dbReference type="Google" id="ProtNLM"/>
    </source>
</evidence>
<dbReference type="GO" id="GO:0016020">
    <property type="term" value="C:membrane"/>
    <property type="evidence" value="ECO:0007669"/>
    <property type="project" value="UniProtKB-SubCell"/>
</dbReference>
<sequence length="288" mass="31175">MGPPQVHSLTLSYPLPQALPSYFILTHSLDKTTKTTFLQFLSTFENHSPATMCSSDLFLCVLAILFPPLPVWVKRGICSADSIINILLLCLGFIPGLIHAWYIIAKFPDPEYDYDPVPQDAEGAASATTSSSTATTASTPTSPREAAAAAAAARARTTTSTTAPPARPSSNSPPPPTRLSSRVSRTQPRGAARTIRACPLHTPRWLLATTRSRATTRQRACFWGVWAGGSGSASFPIDQTLTRDHVLFLCLAFCAAGDVGKRRFIHRGCARGFKRPRHLNYSNAVHAQ</sequence>
<dbReference type="Pfam" id="PF01679">
    <property type="entry name" value="Pmp3"/>
    <property type="match status" value="1"/>
</dbReference>
<dbReference type="Proteomes" id="UP000616885">
    <property type="component" value="Unassembled WGS sequence"/>
</dbReference>
<protein>
    <recommendedName>
        <fullName evidence="10">Stress response RCI peptide</fullName>
    </recommendedName>
</protein>
<feature type="compositionally biased region" description="Low complexity" evidence="6">
    <location>
        <begin position="124"/>
        <end position="164"/>
    </location>
</feature>
<dbReference type="PANTHER" id="PTHR21659:SF57">
    <property type="entry name" value="PLASMA MEMBRANE PROTEOLIPID 31"/>
    <property type="match status" value="1"/>
</dbReference>
<proteinExistence type="inferred from homology"/>
<name>A0A8H7K992_BIOOC</name>
<organism evidence="8 9">
    <name type="scientific">Bionectria ochroleuca</name>
    <name type="common">Gliocladium roseum</name>
    <dbReference type="NCBI Taxonomy" id="29856"/>
    <lineage>
        <taxon>Eukaryota</taxon>
        <taxon>Fungi</taxon>
        <taxon>Dikarya</taxon>
        <taxon>Ascomycota</taxon>
        <taxon>Pezizomycotina</taxon>
        <taxon>Sordariomycetes</taxon>
        <taxon>Hypocreomycetidae</taxon>
        <taxon>Hypocreales</taxon>
        <taxon>Bionectriaceae</taxon>
        <taxon>Clonostachys</taxon>
    </lineage>
</organism>
<keyword evidence="4 7" id="KW-1133">Transmembrane helix</keyword>
<gene>
    <name evidence="8" type="ORF">IM811_004215</name>
</gene>
<dbReference type="InterPro" id="IPR000612">
    <property type="entry name" value="PMP3"/>
</dbReference>
<keyword evidence="3 7" id="KW-0812">Transmembrane</keyword>
<evidence type="ECO:0000313" key="8">
    <source>
        <dbReference type="EMBL" id="KAF9745914.1"/>
    </source>
</evidence>
<evidence type="ECO:0000256" key="5">
    <source>
        <dbReference type="ARBA" id="ARBA00023136"/>
    </source>
</evidence>
<dbReference type="EMBL" id="JADCTT010000012">
    <property type="protein sequence ID" value="KAF9745914.1"/>
    <property type="molecule type" value="Genomic_DNA"/>
</dbReference>
<feature type="transmembrane region" description="Helical" evidence="7">
    <location>
        <begin position="83"/>
        <end position="104"/>
    </location>
</feature>
<comment type="similarity">
    <text evidence="2">Belongs to the UPF0057 (PMP3) family.</text>
</comment>
<keyword evidence="5 7" id="KW-0472">Membrane</keyword>
<feature type="compositionally biased region" description="Pro residues" evidence="6">
    <location>
        <begin position="165"/>
        <end position="177"/>
    </location>
</feature>
<accession>A0A8H7K992</accession>
<evidence type="ECO:0000256" key="7">
    <source>
        <dbReference type="SAM" id="Phobius"/>
    </source>
</evidence>
<feature type="region of interest" description="Disordered" evidence="6">
    <location>
        <begin position="116"/>
        <end position="194"/>
    </location>
</feature>
<dbReference type="PANTHER" id="PTHR21659">
    <property type="entry name" value="HYDROPHOBIC PROTEIN RCI2 LOW TEMPERATURE AND SALT RESPONSIVE PROTEIN LTI6 -RELATED"/>
    <property type="match status" value="1"/>
</dbReference>
<comment type="caution">
    <text evidence="8">The sequence shown here is derived from an EMBL/GenBank/DDBJ whole genome shotgun (WGS) entry which is preliminary data.</text>
</comment>
<dbReference type="AlphaFoldDB" id="A0A8H7K992"/>
<feature type="transmembrane region" description="Helical" evidence="7">
    <location>
        <begin position="49"/>
        <end position="71"/>
    </location>
</feature>
<evidence type="ECO:0000256" key="2">
    <source>
        <dbReference type="ARBA" id="ARBA00009530"/>
    </source>
</evidence>
<reference evidence="8" key="1">
    <citation type="submission" date="2020-10" db="EMBL/GenBank/DDBJ databases">
        <title>High-Quality Genome Resource of Clonostachys rosea strain S41 by Oxford Nanopore Long-Read Sequencing.</title>
        <authorList>
            <person name="Wang H."/>
        </authorList>
    </citation>
    <scope>NUCLEOTIDE SEQUENCE</scope>
    <source>
        <strain evidence="8">S41</strain>
    </source>
</reference>
<evidence type="ECO:0000256" key="3">
    <source>
        <dbReference type="ARBA" id="ARBA00022692"/>
    </source>
</evidence>
<evidence type="ECO:0000256" key="6">
    <source>
        <dbReference type="SAM" id="MobiDB-lite"/>
    </source>
</evidence>
<evidence type="ECO:0000256" key="4">
    <source>
        <dbReference type="ARBA" id="ARBA00022989"/>
    </source>
</evidence>
<evidence type="ECO:0000256" key="1">
    <source>
        <dbReference type="ARBA" id="ARBA00004370"/>
    </source>
</evidence>
<comment type="subcellular location">
    <subcellularLocation>
        <location evidence="1">Membrane</location>
    </subcellularLocation>
</comment>